<name>A0ABZ2XD96_9RHOO</name>
<evidence type="ECO:0008006" key="3">
    <source>
        <dbReference type="Google" id="ProtNLM"/>
    </source>
</evidence>
<dbReference type="RefSeq" id="WP_341743114.1">
    <property type="nucleotide sequence ID" value="NZ_CP151406.1"/>
</dbReference>
<reference evidence="1 2" key="1">
    <citation type="submission" date="2024-04" db="EMBL/GenBank/DDBJ databases">
        <title>Dissimilatory iodate-reducing microorganisms contribute to the enrichment of iodine in groundwater.</title>
        <authorList>
            <person name="Jiang Z."/>
        </authorList>
    </citation>
    <scope>NUCLEOTIDE SEQUENCE [LARGE SCALE GENOMIC DNA]</scope>
    <source>
        <strain evidence="1 2">NCP973</strain>
    </source>
</reference>
<organism evidence="1 2">
    <name type="scientific">Azonexus hydrophilus</name>
    <dbReference type="NCBI Taxonomy" id="418702"/>
    <lineage>
        <taxon>Bacteria</taxon>
        <taxon>Pseudomonadati</taxon>
        <taxon>Pseudomonadota</taxon>
        <taxon>Betaproteobacteria</taxon>
        <taxon>Rhodocyclales</taxon>
        <taxon>Azonexaceae</taxon>
        <taxon>Azonexus</taxon>
    </lineage>
</organism>
<gene>
    <name evidence="1" type="ORF">AADV58_10290</name>
</gene>
<proteinExistence type="predicted"/>
<evidence type="ECO:0000313" key="2">
    <source>
        <dbReference type="Proteomes" id="UP001479520"/>
    </source>
</evidence>
<dbReference type="InterPro" id="IPR037042">
    <property type="entry name" value="YdaT-like_sf"/>
</dbReference>
<keyword evidence="2" id="KW-1185">Reference proteome</keyword>
<evidence type="ECO:0000313" key="1">
    <source>
        <dbReference type="EMBL" id="WZJ20343.1"/>
    </source>
</evidence>
<sequence>MQRATHPSPIGIIRDHIEAWRRDNRWSRETVADMIVQAHVRIGGPVFSGIVFEPPTTDTFERMRVNADRVFRWLDDTTKDKNLLPCNFLLSVLAALPEDRRVVLLNDLLAPLALHVEAGGDGDDDVSHAELVEAFQHIVDHSAQATVATSLLLDGISPGEVEHAEKKLGLIASTVKKARGLMARLKRRKSPCA</sequence>
<accession>A0ABZ2XD96</accession>
<protein>
    <recommendedName>
        <fullName evidence="3">Bacterial toxin YdaT domain-containing protein</fullName>
    </recommendedName>
</protein>
<dbReference type="Gene3D" id="1.10.3600.10">
    <property type="entry name" value="Putative bacterial toxin ydaT"/>
    <property type="match status" value="1"/>
</dbReference>
<dbReference type="Proteomes" id="UP001479520">
    <property type="component" value="Chromosome"/>
</dbReference>
<dbReference type="EMBL" id="CP151406">
    <property type="protein sequence ID" value="WZJ20343.1"/>
    <property type="molecule type" value="Genomic_DNA"/>
</dbReference>